<proteinExistence type="predicted"/>
<sequence length="518" mass="59162">FLDKQQGRVLCLKYDHTGKFIVSGSTDVIRVWDVNTGSAIHKMTTGRSELHKSTIVWCLAVMKDFTIVTGDSRGKLTFWDGKIGSQIESYQSHKADILSLTLSEDEDMLFCGGVDPILISYVKVRIKEQNEKWVKSIQRKVHDHDVRALFLLNKKLYSGGIDGYLTCSYHPPKTIIRYPPITQNNCVTISKSERMILLQYSNYLDVWNLGKTSEAPSKNGFYQITNSVRKLLHLERSVRNDSKEKYRETIICSSLSPDGQWVAFSTISGSRLYRFIHSEEDKPQIKPIKSFPLESEVCIRLNFTPDSNELIAVLLSGNIVIVNFDDTTIKQKIEASTYFRDVVLHSTISSNGKYLVVADAESNIAVWSKHSKWKFHYTLPRYKCAATALAIQPTTSNLWIAYSDHKMVEYSLPEKRFTEFSQTLDAKNVEKHVNKHFPIRNITFDLNNEDVVVLHDDSNIVVINKNAKSIESPSRKAKKFKQNETASNINKPRITGIKKYQHLVHLEALTEDEMVAVE</sequence>
<feature type="non-terminal residue" evidence="1">
    <location>
        <position position="1"/>
    </location>
</feature>
<protein>
    <submittedName>
        <fullName evidence="1">WD40 domain-containing protein</fullName>
    </submittedName>
</protein>
<dbReference type="PANTHER" id="PTHR44163:SF1">
    <property type="entry name" value="U3 SMALL NUCLEOLAR RNA-ASSOCIATED PROTEIN 4 HOMOLOG"/>
    <property type="match status" value="1"/>
</dbReference>
<reference evidence="1 2" key="1">
    <citation type="submission" date="2015-09" db="EMBL/GenBank/DDBJ databases">
        <title>Draft genome of the scarab beetle Oryctes borbonicus.</title>
        <authorList>
            <person name="Meyer J.M."/>
            <person name="Markov G.V."/>
            <person name="Baskaran P."/>
            <person name="Herrmann M."/>
            <person name="Sommer R.J."/>
            <person name="Roedelsperger C."/>
        </authorList>
    </citation>
    <scope>NUCLEOTIDE SEQUENCE [LARGE SCALE GENOMIC DNA]</scope>
    <source>
        <strain evidence="1">OB123</strain>
        <tissue evidence="1">Whole animal</tissue>
    </source>
</reference>
<dbReference type="PANTHER" id="PTHR44163">
    <property type="entry name" value="U3 SMALL NUCLEOLAR RNA-ASSOCIATED PROTEIN 4 HOMOLOG"/>
    <property type="match status" value="1"/>
</dbReference>
<keyword evidence="2" id="KW-1185">Reference proteome</keyword>
<dbReference type="OrthoDB" id="8883818at2759"/>
<name>A0A0T6AV17_9SCAR</name>
<feature type="non-terminal residue" evidence="1">
    <location>
        <position position="518"/>
    </location>
</feature>
<dbReference type="SUPFAM" id="SSF50998">
    <property type="entry name" value="Quinoprotein alcohol dehydrogenase-like"/>
    <property type="match status" value="1"/>
</dbReference>
<dbReference type="GO" id="GO:0003723">
    <property type="term" value="F:RNA binding"/>
    <property type="evidence" value="ECO:0007669"/>
    <property type="project" value="TreeGrafter"/>
</dbReference>
<dbReference type="AlphaFoldDB" id="A0A0T6AV17"/>
<organism evidence="1 2">
    <name type="scientific">Oryctes borbonicus</name>
    <dbReference type="NCBI Taxonomy" id="1629725"/>
    <lineage>
        <taxon>Eukaryota</taxon>
        <taxon>Metazoa</taxon>
        <taxon>Ecdysozoa</taxon>
        <taxon>Arthropoda</taxon>
        <taxon>Hexapoda</taxon>
        <taxon>Insecta</taxon>
        <taxon>Pterygota</taxon>
        <taxon>Neoptera</taxon>
        <taxon>Endopterygota</taxon>
        <taxon>Coleoptera</taxon>
        <taxon>Polyphaga</taxon>
        <taxon>Scarabaeiformia</taxon>
        <taxon>Scarabaeidae</taxon>
        <taxon>Dynastinae</taxon>
        <taxon>Oryctes</taxon>
    </lineage>
</organism>
<dbReference type="GO" id="GO:0032040">
    <property type="term" value="C:small-subunit processome"/>
    <property type="evidence" value="ECO:0007669"/>
    <property type="project" value="TreeGrafter"/>
</dbReference>
<gene>
    <name evidence="1" type="ORF">AMK59_8553</name>
</gene>
<comment type="caution">
    <text evidence="1">The sequence shown here is derived from an EMBL/GenBank/DDBJ whole genome shotgun (WGS) entry which is preliminary data.</text>
</comment>
<dbReference type="Proteomes" id="UP000051574">
    <property type="component" value="Unassembled WGS sequence"/>
</dbReference>
<dbReference type="InterPro" id="IPR015943">
    <property type="entry name" value="WD40/YVTN_repeat-like_dom_sf"/>
</dbReference>
<dbReference type="GO" id="GO:0030686">
    <property type="term" value="C:90S preribosome"/>
    <property type="evidence" value="ECO:0007669"/>
    <property type="project" value="InterPro"/>
</dbReference>
<evidence type="ECO:0000313" key="1">
    <source>
        <dbReference type="EMBL" id="KRT78991.1"/>
    </source>
</evidence>
<dbReference type="InterPro" id="IPR046351">
    <property type="entry name" value="UTP4"/>
</dbReference>
<dbReference type="InterPro" id="IPR011047">
    <property type="entry name" value="Quinoprotein_ADH-like_sf"/>
</dbReference>
<dbReference type="GO" id="GO:0000462">
    <property type="term" value="P:maturation of SSU-rRNA from tricistronic rRNA transcript (SSU-rRNA, 5.8S rRNA, LSU-rRNA)"/>
    <property type="evidence" value="ECO:0007669"/>
    <property type="project" value="InterPro"/>
</dbReference>
<dbReference type="EMBL" id="LJIG01022733">
    <property type="protein sequence ID" value="KRT78991.1"/>
    <property type="molecule type" value="Genomic_DNA"/>
</dbReference>
<dbReference type="Pfam" id="PF00400">
    <property type="entry name" value="WD40"/>
    <property type="match status" value="1"/>
</dbReference>
<evidence type="ECO:0000313" key="2">
    <source>
        <dbReference type="Proteomes" id="UP000051574"/>
    </source>
</evidence>
<accession>A0A0T6AV17</accession>
<dbReference type="Gene3D" id="2.130.10.10">
    <property type="entry name" value="YVTN repeat-like/Quinoprotein amine dehydrogenase"/>
    <property type="match status" value="3"/>
</dbReference>
<dbReference type="GO" id="GO:0034455">
    <property type="term" value="C:t-UTP complex"/>
    <property type="evidence" value="ECO:0007669"/>
    <property type="project" value="TreeGrafter"/>
</dbReference>
<dbReference type="SMART" id="SM00320">
    <property type="entry name" value="WD40"/>
    <property type="match status" value="6"/>
</dbReference>
<dbReference type="InterPro" id="IPR001680">
    <property type="entry name" value="WD40_rpt"/>
</dbReference>